<proteinExistence type="predicted"/>
<organism evidence="9">
    <name type="scientific">uncultured Cytophagales bacterium</name>
    <dbReference type="NCBI Taxonomy" id="158755"/>
    <lineage>
        <taxon>Bacteria</taxon>
        <taxon>Pseudomonadati</taxon>
        <taxon>Bacteroidota</taxon>
        <taxon>Sphingobacteriia</taxon>
        <taxon>Sphingobacteriales</taxon>
        <taxon>environmental samples</taxon>
    </lineage>
</organism>
<dbReference type="SUPFAM" id="SSF55874">
    <property type="entry name" value="ATPase domain of HSP90 chaperone/DNA topoisomerase II/histidine kinase"/>
    <property type="match status" value="1"/>
</dbReference>
<dbReference type="PROSITE" id="PS50113">
    <property type="entry name" value="PAC"/>
    <property type="match status" value="1"/>
</dbReference>
<feature type="domain" description="PAC" evidence="8">
    <location>
        <begin position="85"/>
        <end position="136"/>
    </location>
</feature>
<gene>
    <name evidence="9" type="ORF">AVDCRST_MAG56-7642</name>
</gene>
<dbReference type="PROSITE" id="PS50109">
    <property type="entry name" value="HIS_KIN"/>
    <property type="match status" value="1"/>
</dbReference>
<dbReference type="PANTHER" id="PTHR43547">
    <property type="entry name" value="TWO-COMPONENT HISTIDINE KINASE"/>
    <property type="match status" value="1"/>
</dbReference>
<feature type="domain" description="Histidine kinase" evidence="6">
    <location>
        <begin position="147"/>
        <end position="366"/>
    </location>
</feature>
<dbReference type="PROSITE" id="PS50112">
    <property type="entry name" value="PAS"/>
    <property type="match status" value="1"/>
</dbReference>
<name>A0A6J4LLR4_9SPHI</name>
<sequence length="367" mass="41265">MSLSSSIPDADILRQLAERSLSAFFVFNLPSRRFDYLNEAFFEIWPFDPERINDQLLALVASVHEDDRDLVHQTYQLLLNGAMRQTAEFRILRKSKPPRWVHATAYVIMHQGQRQLVCGFAEDITHYKDNEVNLNLYSAQKNSVLEMLAHDLNGPLGVAQKLAGRLEKKAAERGQPDLQAEAALIGSTVGHSIQLIHELLEKEYLDSAQAGLKIQRIELIEQLNAVLAGFERMNQDGHKHFALESSAPRVSVEVDQVKFMQAVGNLISNANKFTPKGGHIRVHVQEEPGSLLVSVRDDGIGIPKNLQPVLFERFTKARRPGLAGEETTGLGLSIVKRIVELHQGKIWVESEENQGAAFFIRIPYRPL</sequence>
<dbReference type="PANTHER" id="PTHR43547:SF2">
    <property type="entry name" value="HYBRID SIGNAL TRANSDUCTION HISTIDINE KINASE C"/>
    <property type="match status" value="1"/>
</dbReference>
<dbReference type="EC" id="2.7.13.3" evidence="2"/>
<dbReference type="SUPFAM" id="SSF47384">
    <property type="entry name" value="Homodimeric domain of signal transducing histidine kinase"/>
    <property type="match status" value="1"/>
</dbReference>
<dbReference type="Gene3D" id="3.30.450.20">
    <property type="entry name" value="PAS domain"/>
    <property type="match status" value="1"/>
</dbReference>
<evidence type="ECO:0000256" key="1">
    <source>
        <dbReference type="ARBA" id="ARBA00000085"/>
    </source>
</evidence>
<accession>A0A6J4LLR4</accession>
<evidence type="ECO:0000256" key="4">
    <source>
        <dbReference type="ARBA" id="ARBA00022679"/>
    </source>
</evidence>
<keyword evidence="4" id="KW-0808">Transferase</keyword>
<evidence type="ECO:0000313" key="9">
    <source>
        <dbReference type="EMBL" id="CAA9335552.1"/>
    </source>
</evidence>
<dbReference type="InterPro" id="IPR003594">
    <property type="entry name" value="HATPase_dom"/>
</dbReference>
<dbReference type="InterPro" id="IPR005467">
    <property type="entry name" value="His_kinase_dom"/>
</dbReference>
<keyword evidence="3" id="KW-0597">Phosphoprotein</keyword>
<dbReference type="InterPro" id="IPR001610">
    <property type="entry name" value="PAC"/>
</dbReference>
<dbReference type="Pfam" id="PF02518">
    <property type="entry name" value="HATPase_c"/>
    <property type="match status" value="1"/>
</dbReference>
<comment type="catalytic activity">
    <reaction evidence="1">
        <text>ATP + protein L-histidine = ADP + protein N-phospho-L-histidine.</text>
        <dbReference type="EC" id="2.7.13.3"/>
    </reaction>
</comment>
<evidence type="ECO:0000259" key="6">
    <source>
        <dbReference type="PROSITE" id="PS50109"/>
    </source>
</evidence>
<evidence type="ECO:0000256" key="3">
    <source>
        <dbReference type="ARBA" id="ARBA00022553"/>
    </source>
</evidence>
<dbReference type="CDD" id="cd00075">
    <property type="entry name" value="HATPase"/>
    <property type="match status" value="1"/>
</dbReference>
<dbReference type="InterPro" id="IPR004358">
    <property type="entry name" value="Sig_transdc_His_kin-like_C"/>
</dbReference>
<dbReference type="PRINTS" id="PR00344">
    <property type="entry name" value="BCTRLSENSOR"/>
</dbReference>
<evidence type="ECO:0000259" key="7">
    <source>
        <dbReference type="PROSITE" id="PS50112"/>
    </source>
</evidence>
<feature type="domain" description="PAS" evidence="7">
    <location>
        <begin position="9"/>
        <end position="82"/>
    </location>
</feature>
<dbReference type="EMBL" id="CADCTQ010000640">
    <property type="protein sequence ID" value="CAA9335552.1"/>
    <property type="molecule type" value="Genomic_DNA"/>
</dbReference>
<dbReference type="CDD" id="cd00130">
    <property type="entry name" value="PAS"/>
    <property type="match status" value="1"/>
</dbReference>
<keyword evidence="5" id="KW-0418">Kinase</keyword>
<dbReference type="InterPro" id="IPR000700">
    <property type="entry name" value="PAS-assoc_C"/>
</dbReference>
<dbReference type="Pfam" id="PF08447">
    <property type="entry name" value="PAS_3"/>
    <property type="match status" value="1"/>
</dbReference>
<protein>
    <recommendedName>
        <fullName evidence="2">histidine kinase</fullName>
        <ecNumber evidence="2">2.7.13.3</ecNumber>
    </recommendedName>
</protein>
<dbReference type="Gene3D" id="3.30.565.10">
    <property type="entry name" value="Histidine kinase-like ATPase, C-terminal domain"/>
    <property type="match status" value="1"/>
</dbReference>
<dbReference type="InterPro" id="IPR036890">
    <property type="entry name" value="HATPase_C_sf"/>
</dbReference>
<dbReference type="SMART" id="SM00086">
    <property type="entry name" value="PAC"/>
    <property type="match status" value="1"/>
</dbReference>
<dbReference type="SUPFAM" id="SSF55785">
    <property type="entry name" value="PYP-like sensor domain (PAS domain)"/>
    <property type="match status" value="1"/>
</dbReference>
<reference evidence="9" key="1">
    <citation type="submission" date="2020-02" db="EMBL/GenBank/DDBJ databases">
        <authorList>
            <person name="Meier V. D."/>
        </authorList>
    </citation>
    <scope>NUCLEOTIDE SEQUENCE</scope>
    <source>
        <strain evidence="9">AVDCRST_MAG56</strain>
    </source>
</reference>
<dbReference type="InterPro" id="IPR035965">
    <property type="entry name" value="PAS-like_dom_sf"/>
</dbReference>
<dbReference type="SMART" id="SM00387">
    <property type="entry name" value="HATPase_c"/>
    <property type="match status" value="1"/>
</dbReference>
<evidence type="ECO:0000259" key="8">
    <source>
        <dbReference type="PROSITE" id="PS50113"/>
    </source>
</evidence>
<dbReference type="GO" id="GO:0000155">
    <property type="term" value="F:phosphorelay sensor kinase activity"/>
    <property type="evidence" value="ECO:0007669"/>
    <property type="project" value="InterPro"/>
</dbReference>
<dbReference type="InterPro" id="IPR036097">
    <property type="entry name" value="HisK_dim/P_sf"/>
</dbReference>
<dbReference type="InterPro" id="IPR013655">
    <property type="entry name" value="PAS_fold_3"/>
</dbReference>
<dbReference type="InterPro" id="IPR000014">
    <property type="entry name" value="PAS"/>
</dbReference>
<dbReference type="AlphaFoldDB" id="A0A6J4LLR4"/>
<dbReference type="FunFam" id="3.30.565.10:FF:000006">
    <property type="entry name" value="Sensor histidine kinase WalK"/>
    <property type="match status" value="1"/>
</dbReference>
<evidence type="ECO:0000256" key="2">
    <source>
        <dbReference type="ARBA" id="ARBA00012438"/>
    </source>
</evidence>
<dbReference type="NCBIfam" id="TIGR00229">
    <property type="entry name" value="sensory_box"/>
    <property type="match status" value="1"/>
</dbReference>
<evidence type="ECO:0000256" key="5">
    <source>
        <dbReference type="ARBA" id="ARBA00022777"/>
    </source>
</evidence>